<organism evidence="1 2">
    <name type="scientific">Trifolium medium</name>
    <dbReference type="NCBI Taxonomy" id="97028"/>
    <lineage>
        <taxon>Eukaryota</taxon>
        <taxon>Viridiplantae</taxon>
        <taxon>Streptophyta</taxon>
        <taxon>Embryophyta</taxon>
        <taxon>Tracheophyta</taxon>
        <taxon>Spermatophyta</taxon>
        <taxon>Magnoliopsida</taxon>
        <taxon>eudicotyledons</taxon>
        <taxon>Gunneridae</taxon>
        <taxon>Pentapetalae</taxon>
        <taxon>rosids</taxon>
        <taxon>fabids</taxon>
        <taxon>Fabales</taxon>
        <taxon>Fabaceae</taxon>
        <taxon>Papilionoideae</taxon>
        <taxon>50 kb inversion clade</taxon>
        <taxon>NPAAA clade</taxon>
        <taxon>Hologalegina</taxon>
        <taxon>IRL clade</taxon>
        <taxon>Trifolieae</taxon>
        <taxon>Trifolium</taxon>
    </lineage>
</organism>
<dbReference type="AlphaFoldDB" id="A0A392QNQ0"/>
<evidence type="ECO:0000313" key="2">
    <source>
        <dbReference type="Proteomes" id="UP000265520"/>
    </source>
</evidence>
<dbReference type="Proteomes" id="UP000265520">
    <property type="component" value="Unassembled WGS sequence"/>
</dbReference>
<accession>A0A392QNQ0</accession>
<dbReference type="EMBL" id="LXQA010150777">
    <property type="protein sequence ID" value="MCI26011.1"/>
    <property type="molecule type" value="Genomic_DNA"/>
</dbReference>
<protein>
    <submittedName>
        <fullName evidence="1">Uncharacterized protein</fullName>
    </submittedName>
</protein>
<keyword evidence="2" id="KW-1185">Reference proteome</keyword>
<proteinExistence type="predicted"/>
<sequence>AVVVEEEKENVETIDEVVEKVEHAEVETSVVDMSDNVVL</sequence>
<comment type="caution">
    <text evidence="1">The sequence shown here is derived from an EMBL/GenBank/DDBJ whole genome shotgun (WGS) entry which is preliminary data.</text>
</comment>
<feature type="non-terminal residue" evidence="1">
    <location>
        <position position="39"/>
    </location>
</feature>
<reference evidence="1 2" key="1">
    <citation type="journal article" date="2018" name="Front. Plant Sci.">
        <title>Red Clover (Trifolium pratense) and Zigzag Clover (T. medium) - A Picture of Genomic Similarities and Differences.</title>
        <authorList>
            <person name="Dluhosova J."/>
            <person name="Istvanek J."/>
            <person name="Nedelnik J."/>
            <person name="Repkova J."/>
        </authorList>
    </citation>
    <scope>NUCLEOTIDE SEQUENCE [LARGE SCALE GENOMIC DNA]</scope>
    <source>
        <strain evidence="2">cv. 10/8</strain>
        <tissue evidence="1">Leaf</tissue>
    </source>
</reference>
<evidence type="ECO:0000313" key="1">
    <source>
        <dbReference type="EMBL" id="MCI26011.1"/>
    </source>
</evidence>
<name>A0A392QNQ0_9FABA</name>
<feature type="non-terminal residue" evidence="1">
    <location>
        <position position="1"/>
    </location>
</feature>